<evidence type="ECO:0000313" key="6">
    <source>
        <dbReference type="EMBL" id="SMC08210.1"/>
    </source>
</evidence>
<proteinExistence type="inferred from homology"/>
<gene>
    <name evidence="6" type="ORF">SAMN00768000_3750</name>
</gene>
<evidence type="ECO:0000256" key="5">
    <source>
        <dbReference type="ARBA" id="ARBA00024029"/>
    </source>
</evidence>
<reference evidence="7" key="1">
    <citation type="submission" date="2017-04" db="EMBL/GenBank/DDBJ databases">
        <authorList>
            <person name="Varghese N."/>
            <person name="Submissions S."/>
        </authorList>
    </citation>
    <scope>NUCLEOTIDE SEQUENCE [LARGE SCALE GENOMIC DNA]</scope>
    <source>
        <strain evidence="7">DSM 9293</strain>
    </source>
</reference>
<keyword evidence="7" id="KW-1185">Reference proteome</keyword>
<dbReference type="InterPro" id="IPR003785">
    <property type="entry name" value="Creatininase/forma_Hydrolase"/>
</dbReference>
<dbReference type="Pfam" id="PF02633">
    <property type="entry name" value="Creatininase"/>
    <property type="match status" value="1"/>
</dbReference>
<dbReference type="PANTHER" id="PTHR35005:SF1">
    <property type="entry name" value="2-AMINO-5-FORMYLAMINO-6-RIBOSYLAMINOPYRIMIDIN-4(3H)-ONE 5'-MONOPHOSPHATE DEFORMYLASE"/>
    <property type="match status" value="1"/>
</dbReference>
<dbReference type="PANTHER" id="PTHR35005">
    <property type="entry name" value="3-DEHYDRO-SCYLLO-INOSOSE HYDROLASE"/>
    <property type="match status" value="1"/>
</dbReference>
<evidence type="ECO:0000256" key="2">
    <source>
        <dbReference type="ARBA" id="ARBA00022723"/>
    </source>
</evidence>
<dbReference type="Gene3D" id="3.40.50.10310">
    <property type="entry name" value="Creatininase"/>
    <property type="match status" value="1"/>
</dbReference>
<organism evidence="6 7">
    <name type="scientific">Sulfobacillus thermosulfidooxidans (strain DSM 9293 / VKM B-1269 / AT-1)</name>
    <dbReference type="NCBI Taxonomy" id="929705"/>
    <lineage>
        <taxon>Bacteria</taxon>
        <taxon>Bacillati</taxon>
        <taxon>Bacillota</taxon>
        <taxon>Clostridia</taxon>
        <taxon>Eubacteriales</taxon>
        <taxon>Clostridiales Family XVII. Incertae Sedis</taxon>
        <taxon>Sulfobacillus</taxon>
    </lineage>
</organism>
<dbReference type="GO" id="GO:0009231">
    <property type="term" value="P:riboflavin biosynthetic process"/>
    <property type="evidence" value="ECO:0007669"/>
    <property type="project" value="TreeGrafter"/>
</dbReference>
<evidence type="ECO:0000313" key="7">
    <source>
        <dbReference type="Proteomes" id="UP000192660"/>
    </source>
</evidence>
<comment type="similarity">
    <text evidence="5">Belongs to the creatininase superfamily.</text>
</comment>
<keyword evidence="4" id="KW-0862">Zinc</keyword>
<keyword evidence="3 6" id="KW-0378">Hydrolase</keyword>
<sequence>MRKMRWLPIGSWEPHGGHLPYDTDTRIASALCQACAQPEDIVLPAVPYGCSFEHRGLGAMVSIRVSHFAAFVTDIVWAQSDPLVIINGHGGNQVLGSLVQEWNADGARVLLLPDRSQWTFAYQAAGWNFGPHEDMHAGALERSLLLYLAPEMVNPQIPADVHQPHRPYFTAAGLHKYTASGVIGLPSYASREAGERAWNALVGQIRALVKEW</sequence>
<dbReference type="GO" id="GO:0046872">
    <property type="term" value="F:metal ion binding"/>
    <property type="evidence" value="ECO:0007669"/>
    <property type="project" value="UniProtKB-KW"/>
</dbReference>
<dbReference type="SUPFAM" id="SSF102215">
    <property type="entry name" value="Creatininase"/>
    <property type="match status" value="1"/>
</dbReference>
<comment type="cofactor">
    <cofactor evidence="1">
        <name>Zn(2+)</name>
        <dbReference type="ChEBI" id="CHEBI:29105"/>
    </cofactor>
</comment>
<evidence type="ECO:0000256" key="3">
    <source>
        <dbReference type="ARBA" id="ARBA00022801"/>
    </source>
</evidence>
<keyword evidence="2" id="KW-0479">Metal-binding</keyword>
<dbReference type="Proteomes" id="UP000192660">
    <property type="component" value="Unassembled WGS sequence"/>
</dbReference>
<dbReference type="InterPro" id="IPR024087">
    <property type="entry name" value="Creatininase-like_sf"/>
</dbReference>
<accession>A0A1W1WQB7</accession>
<dbReference type="GO" id="GO:0016811">
    <property type="term" value="F:hydrolase activity, acting on carbon-nitrogen (but not peptide) bonds, in linear amides"/>
    <property type="evidence" value="ECO:0007669"/>
    <property type="project" value="TreeGrafter"/>
</dbReference>
<evidence type="ECO:0000256" key="4">
    <source>
        <dbReference type="ARBA" id="ARBA00022833"/>
    </source>
</evidence>
<protein>
    <submittedName>
        <fullName evidence="6">Creatinine amidohydrolase</fullName>
    </submittedName>
</protein>
<dbReference type="AlphaFoldDB" id="A0A1W1WQB7"/>
<name>A0A1W1WQB7_SULTA</name>
<dbReference type="EMBL" id="FWWY01000002">
    <property type="protein sequence ID" value="SMC08210.1"/>
    <property type="molecule type" value="Genomic_DNA"/>
</dbReference>
<evidence type="ECO:0000256" key="1">
    <source>
        <dbReference type="ARBA" id="ARBA00001947"/>
    </source>
</evidence>